<reference evidence="6 7" key="1">
    <citation type="submission" date="2018-11" db="EMBL/GenBank/DDBJ databases">
        <authorList>
            <consortium name="Pathogen Informatics"/>
        </authorList>
    </citation>
    <scope>NUCLEOTIDE SEQUENCE [LARGE SCALE GENOMIC DNA]</scope>
</reference>
<evidence type="ECO:0000256" key="1">
    <source>
        <dbReference type="ARBA" id="ARBA00023015"/>
    </source>
</evidence>
<dbReference type="Proteomes" id="UP000271889">
    <property type="component" value="Unassembled WGS sequence"/>
</dbReference>
<evidence type="ECO:0000313" key="6">
    <source>
        <dbReference type="EMBL" id="VDK66884.1"/>
    </source>
</evidence>
<dbReference type="OrthoDB" id="10018779at2759"/>
<accession>A0A3P6TK27</accession>
<feature type="domain" description="NR LBD" evidence="5">
    <location>
        <begin position="20"/>
        <end position="87"/>
    </location>
</feature>
<feature type="chain" id="PRO_5018214309" description="NR LBD domain-containing protein" evidence="4">
    <location>
        <begin position="27"/>
        <end position="88"/>
    </location>
</feature>
<evidence type="ECO:0000256" key="4">
    <source>
        <dbReference type="SAM" id="SignalP"/>
    </source>
</evidence>
<keyword evidence="4" id="KW-0732">Signal</keyword>
<dbReference type="AlphaFoldDB" id="A0A3P6TK27"/>
<gene>
    <name evidence="6" type="ORF">CGOC_LOCUS6247</name>
</gene>
<dbReference type="EMBL" id="UYRV01020043">
    <property type="protein sequence ID" value="VDK66884.1"/>
    <property type="molecule type" value="Genomic_DNA"/>
</dbReference>
<evidence type="ECO:0000313" key="7">
    <source>
        <dbReference type="Proteomes" id="UP000271889"/>
    </source>
</evidence>
<protein>
    <recommendedName>
        <fullName evidence="5">NR LBD domain-containing protein</fullName>
    </recommendedName>
</protein>
<dbReference type="Pfam" id="PF00104">
    <property type="entry name" value="Hormone_recep"/>
    <property type="match status" value="1"/>
</dbReference>
<name>A0A3P6TK27_CYLGO</name>
<organism evidence="6 7">
    <name type="scientific">Cylicostephanus goldi</name>
    <name type="common">Nematode worm</name>
    <dbReference type="NCBI Taxonomy" id="71465"/>
    <lineage>
        <taxon>Eukaryota</taxon>
        <taxon>Metazoa</taxon>
        <taxon>Ecdysozoa</taxon>
        <taxon>Nematoda</taxon>
        <taxon>Chromadorea</taxon>
        <taxon>Rhabditida</taxon>
        <taxon>Rhabditina</taxon>
        <taxon>Rhabditomorpha</taxon>
        <taxon>Strongyloidea</taxon>
        <taxon>Strongylidae</taxon>
        <taxon>Cylicostephanus</taxon>
    </lineage>
</organism>
<evidence type="ECO:0000256" key="3">
    <source>
        <dbReference type="ARBA" id="ARBA00023170"/>
    </source>
</evidence>
<keyword evidence="2" id="KW-0804">Transcription</keyword>
<keyword evidence="3" id="KW-0675">Receptor</keyword>
<dbReference type="InterPro" id="IPR000536">
    <property type="entry name" value="Nucl_hrmn_rcpt_lig-bd"/>
</dbReference>
<feature type="signal peptide" evidence="4">
    <location>
        <begin position="1"/>
        <end position="26"/>
    </location>
</feature>
<evidence type="ECO:0000259" key="5">
    <source>
        <dbReference type="Pfam" id="PF00104"/>
    </source>
</evidence>
<keyword evidence="7" id="KW-1185">Reference proteome</keyword>
<keyword evidence="1" id="KW-0805">Transcription regulation</keyword>
<sequence>MTDTFSSIIQLAMLQLVAMSATTAIALDKIDCDMSTVTDYDPAYIKSLFEPFVGRLNEEVTKTCLELGITATEVVYILCTLVWHVEGK</sequence>
<evidence type="ECO:0000256" key="2">
    <source>
        <dbReference type="ARBA" id="ARBA00023163"/>
    </source>
</evidence>
<proteinExistence type="predicted"/>